<dbReference type="AlphaFoldDB" id="A0A430RS35"/>
<dbReference type="EMBL" id="PELY01000444">
    <property type="protein sequence ID" value="RTH22165.1"/>
    <property type="molecule type" value="Genomic_DNA"/>
</dbReference>
<dbReference type="RefSeq" id="WP_126170820.1">
    <property type="nucleotide sequence ID" value="NZ_PELL01000391.1"/>
</dbReference>
<keyword evidence="1" id="KW-0472">Membrane</keyword>
<organism evidence="2 3">
    <name type="scientific">Thermus scotoductus</name>
    <dbReference type="NCBI Taxonomy" id="37636"/>
    <lineage>
        <taxon>Bacteria</taxon>
        <taxon>Thermotogati</taxon>
        <taxon>Deinococcota</taxon>
        <taxon>Deinococci</taxon>
        <taxon>Thermales</taxon>
        <taxon>Thermaceae</taxon>
        <taxon>Thermus</taxon>
    </lineage>
</organism>
<reference evidence="2 3" key="1">
    <citation type="journal article" date="2019" name="Extremophiles">
        <title>Biogeography of thermophiles and predominance of Thermus scotoductus in domestic water heaters.</title>
        <authorList>
            <person name="Wilpiszeski R.L."/>
            <person name="Zhang Z."/>
            <person name="House C.H."/>
        </authorList>
    </citation>
    <scope>NUCLEOTIDE SEQUENCE [LARGE SCALE GENOMIC DNA]</scope>
    <source>
        <strain evidence="2 3">25_S25</strain>
    </source>
</reference>
<dbReference type="Proteomes" id="UP000287306">
    <property type="component" value="Unassembled WGS sequence"/>
</dbReference>
<keyword evidence="1" id="KW-1133">Transmembrane helix</keyword>
<proteinExistence type="predicted"/>
<evidence type="ECO:0000256" key="1">
    <source>
        <dbReference type="SAM" id="Phobius"/>
    </source>
</evidence>
<accession>A0A430RS35</accession>
<evidence type="ECO:0000313" key="3">
    <source>
        <dbReference type="Proteomes" id="UP000287306"/>
    </source>
</evidence>
<feature type="transmembrane region" description="Helical" evidence="1">
    <location>
        <begin position="12"/>
        <end position="36"/>
    </location>
</feature>
<keyword evidence="1" id="KW-0812">Transmembrane</keyword>
<name>A0A430RS35_THESC</name>
<evidence type="ECO:0000313" key="2">
    <source>
        <dbReference type="EMBL" id="RTH22165.1"/>
    </source>
</evidence>
<comment type="caution">
    <text evidence="2">The sequence shown here is derived from an EMBL/GenBank/DDBJ whole genome shotgun (WGS) entry which is preliminary data.</text>
</comment>
<feature type="transmembrane region" description="Helical" evidence="1">
    <location>
        <begin position="48"/>
        <end position="65"/>
    </location>
</feature>
<gene>
    <name evidence="2" type="ORF">CSW38_13865</name>
</gene>
<sequence length="129" mass="14524">MRELHWALVPVLIPLGSAVIRWTLGFTLVALAYYTWAGNPGLSELPGIAIFAYTAFLTGHLYETLEIYLKKPWQRVQEASYFPKGISCGVGRRVRVLVDGAHRLGLKPLYRGMWTRSGKRPIAVAHTWS</sequence>
<protein>
    <submittedName>
        <fullName evidence="2">Uncharacterized protein</fullName>
    </submittedName>
</protein>